<evidence type="ECO:0000313" key="5">
    <source>
        <dbReference type="EMBL" id="MBH0237328.1"/>
    </source>
</evidence>
<evidence type="ECO:0000256" key="2">
    <source>
        <dbReference type="ARBA" id="ARBA00022898"/>
    </source>
</evidence>
<dbReference type="SUPFAM" id="SSF53383">
    <property type="entry name" value="PLP-dependent transferases"/>
    <property type="match status" value="1"/>
</dbReference>
<dbReference type="Proteomes" id="UP000631694">
    <property type="component" value="Unassembled WGS sequence"/>
</dbReference>
<dbReference type="RefSeq" id="WP_197310422.1">
    <property type="nucleotide sequence ID" value="NZ_JADZLT010000042.1"/>
</dbReference>
<evidence type="ECO:0000256" key="3">
    <source>
        <dbReference type="PIRSR" id="PIRSR001434-2"/>
    </source>
</evidence>
<dbReference type="GO" id="GO:0016846">
    <property type="term" value="F:carbon-sulfur lyase activity"/>
    <property type="evidence" value="ECO:0007669"/>
    <property type="project" value="TreeGrafter"/>
</dbReference>
<name>A0A931I1Q9_9HYPH</name>
<feature type="modified residue" description="N6-(pyridoxal phosphate)lysine" evidence="3">
    <location>
        <position position="230"/>
    </location>
</feature>
<keyword evidence="2 3" id="KW-0663">Pyridoxal phosphate</keyword>
<dbReference type="GO" id="GO:0019346">
    <property type="term" value="P:transsulfuration"/>
    <property type="evidence" value="ECO:0007669"/>
    <property type="project" value="InterPro"/>
</dbReference>
<keyword evidence="6" id="KW-1185">Reference proteome</keyword>
<dbReference type="InterPro" id="IPR000277">
    <property type="entry name" value="Cys/Met-Metab_PyrdxlP-dep_enz"/>
</dbReference>
<evidence type="ECO:0000313" key="6">
    <source>
        <dbReference type="Proteomes" id="UP000631694"/>
    </source>
</evidence>
<sequence length="416" mass="42598">MQTPDAGLSLETITVGAGYDPASAGGAAKPPAYLTSTFVYPSAAAAKDLHAAFFDGAATTAKGWIYGRLGHPNLDIVEARLAALDGAEDTACFASGMAAVSAALLALLGPGDTVLMSRPIYGGTDALIGGELPRFGIRGFGFADGCDADAIRRAADEAQAAGPIGLIWIETPANPTAAVVDIALVARIADEIGVATGRRPLVAVDNTFLGPFVQRPLAHGADLVMTSLTKYAGGHSDLLAGGLSGSAALIARLKAFRTLVGSTLDAHSAWLLTRSLETMHLRTERAAANAAAIAGFLADHPKVASVTWLGFLGQGTPARAAFERQASGAGSTFSFRIRGGEAEAFRLLDALQVLKMAVSLGGTETLICHPASTTHYAVPRARREAAGIDDATLRVSVGIEAAADLIADLSRALEAV</sequence>
<dbReference type="Gene3D" id="3.40.640.10">
    <property type="entry name" value="Type I PLP-dependent aspartate aminotransferase-like (Major domain)"/>
    <property type="match status" value="1"/>
</dbReference>
<comment type="similarity">
    <text evidence="4">Belongs to the trans-sulfuration enzymes family.</text>
</comment>
<dbReference type="Pfam" id="PF01053">
    <property type="entry name" value="Cys_Met_Meta_PP"/>
    <property type="match status" value="1"/>
</dbReference>
<dbReference type="Gene3D" id="3.90.1150.10">
    <property type="entry name" value="Aspartate Aminotransferase, domain 1"/>
    <property type="match status" value="1"/>
</dbReference>
<comment type="cofactor">
    <cofactor evidence="1 4">
        <name>pyridoxal 5'-phosphate</name>
        <dbReference type="ChEBI" id="CHEBI:597326"/>
    </cofactor>
</comment>
<dbReference type="GO" id="GO:0005737">
    <property type="term" value="C:cytoplasm"/>
    <property type="evidence" value="ECO:0007669"/>
    <property type="project" value="TreeGrafter"/>
</dbReference>
<dbReference type="InterPro" id="IPR015424">
    <property type="entry name" value="PyrdxlP-dep_Trfase"/>
</dbReference>
<dbReference type="InterPro" id="IPR015422">
    <property type="entry name" value="PyrdxlP-dep_Trfase_small"/>
</dbReference>
<proteinExistence type="inferred from homology"/>
<dbReference type="NCBIfam" id="NF005455">
    <property type="entry name" value="PRK07049.1"/>
    <property type="match status" value="1"/>
</dbReference>
<comment type="caution">
    <text evidence="5">The sequence shown here is derived from an EMBL/GenBank/DDBJ whole genome shotgun (WGS) entry which is preliminary data.</text>
</comment>
<reference evidence="5" key="1">
    <citation type="submission" date="2020-12" db="EMBL/GenBank/DDBJ databases">
        <title>Methylobrevis albus sp. nov., isolated from fresh water lack sediment.</title>
        <authorList>
            <person name="Zou Q."/>
        </authorList>
    </citation>
    <scope>NUCLEOTIDE SEQUENCE</scope>
    <source>
        <strain evidence="5">L22</strain>
    </source>
</reference>
<protein>
    <submittedName>
        <fullName evidence="5">Cystathionine gamma-synthase family protein</fullName>
    </submittedName>
</protein>
<dbReference type="PANTHER" id="PTHR11808:SF86">
    <property type="entry name" value="METHIONINE GAMMA-LYASE"/>
    <property type="match status" value="1"/>
</dbReference>
<dbReference type="EMBL" id="JADZLT010000042">
    <property type="protein sequence ID" value="MBH0237328.1"/>
    <property type="molecule type" value="Genomic_DNA"/>
</dbReference>
<dbReference type="PANTHER" id="PTHR11808">
    <property type="entry name" value="TRANS-SULFURATION ENZYME FAMILY MEMBER"/>
    <property type="match status" value="1"/>
</dbReference>
<accession>A0A931I1Q9</accession>
<dbReference type="AlphaFoldDB" id="A0A931I1Q9"/>
<dbReference type="InterPro" id="IPR015421">
    <property type="entry name" value="PyrdxlP-dep_Trfase_major"/>
</dbReference>
<organism evidence="5 6">
    <name type="scientific">Methylobrevis albus</name>
    <dbReference type="NCBI Taxonomy" id="2793297"/>
    <lineage>
        <taxon>Bacteria</taxon>
        <taxon>Pseudomonadati</taxon>
        <taxon>Pseudomonadota</taxon>
        <taxon>Alphaproteobacteria</taxon>
        <taxon>Hyphomicrobiales</taxon>
        <taxon>Pleomorphomonadaceae</taxon>
        <taxon>Methylobrevis</taxon>
    </lineage>
</organism>
<evidence type="ECO:0000256" key="1">
    <source>
        <dbReference type="ARBA" id="ARBA00001933"/>
    </source>
</evidence>
<gene>
    <name evidence="5" type="ORF">I5731_05790</name>
</gene>
<dbReference type="FunFam" id="3.40.640.10:FF:000046">
    <property type="entry name" value="Cystathionine gamma-lyase"/>
    <property type="match status" value="1"/>
</dbReference>
<evidence type="ECO:0000256" key="4">
    <source>
        <dbReference type="RuleBase" id="RU362118"/>
    </source>
</evidence>
<dbReference type="GO" id="GO:0030170">
    <property type="term" value="F:pyridoxal phosphate binding"/>
    <property type="evidence" value="ECO:0007669"/>
    <property type="project" value="InterPro"/>
</dbReference>
<dbReference type="PIRSF" id="PIRSF001434">
    <property type="entry name" value="CGS"/>
    <property type="match status" value="1"/>
</dbReference>